<dbReference type="Pfam" id="PF19055">
    <property type="entry name" value="ABC2_membrane_7"/>
    <property type="match status" value="1"/>
</dbReference>
<feature type="transmembrane region" description="Helical" evidence="10">
    <location>
        <begin position="1205"/>
        <end position="1226"/>
    </location>
</feature>
<evidence type="ECO:0000256" key="9">
    <source>
        <dbReference type="SAM" id="MobiDB-lite"/>
    </source>
</evidence>
<accession>A0ABR1UPR4</accession>
<evidence type="ECO:0000313" key="13">
    <source>
        <dbReference type="Proteomes" id="UP001446871"/>
    </source>
</evidence>
<keyword evidence="7 10" id="KW-1133">Transmembrane helix</keyword>
<feature type="transmembrane region" description="Helical" evidence="10">
    <location>
        <begin position="1476"/>
        <end position="1497"/>
    </location>
</feature>
<dbReference type="Pfam" id="PF01061">
    <property type="entry name" value="ABC2_membrane"/>
    <property type="match status" value="2"/>
</dbReference>
<dbReference type="InterPro" id="IPR010929">
    <property type="entry name" value="PDR_CDR_ABC"/>
</dbReference>
<feature type="transmembrane region" description="Helical" evidence="10">
    <location>
        <begin position="1238"/>
        <end position="1259"/>
    </location>
</feature>
<organism evidence="12 13">
    <name type="scientific">Apiospora saccharicola</name>
    <dbReference type="NCBI Taxonomy" id="335842"/>
    <lineage>
        <taxon>Eukaryota</taxon>
        <taxon>Fungi</taxon>
        <taxon>Dikarya</taxon>
        <taxon>Ascomycota</taxon>
        <taxon>Pezizomycotina</taxon>
        <taxon>Sordariomycetes</taxon>
        <taxon>Xylariomycetidae</taxon>
        <taxon>Amphisphaeriales</taxon>
        <taxon>Apiosporaceae</taxon>
        <taxon>Apiospora</taxon>
    </lineage>
</organism>
<comment type="similarity">
    <text evidence="2">Belongs to the ABC transporter superfamily. ABCG family. PDR (TC 3.A.1.205) subfamily.</text>
</comment>
<dbReference type="CDD" id="cd03233">
    <property type="entry name" value="ABCG_PDR_domain1"/>
    <property type="match status" value="1"/>
</dbReference>
<feature type="region of interest" description="Disordered" evidence="9">
    <location>
        <begin position="1"/>
        <end position="51"/>
    </location>
</feature>
<protein>
    <recommendedName>
        <fullName evidence="11">ABC transporter domain-containing protein</fullName>
    </recommendedName>
</protein>
<dbReference type="InterPro" id="IPR029481">
    <property type="entry name" value="ABC_trans_N"/>
</dbReference>
<evidence type="ECO:0000256" key="4">
    <source>
        <dbReference type="ARBA" id="ARBA00022692"/>
    </source>
</evidence>
<comment type="subcellular location">
    <subcellularLocation>
        <location evidence="1">Membrane</location>
        <topology evidence="1">Multi-pass membrane protein</topology>
    </subcellularLocation>
</comment>
<feature type="transmembrane region" description="Helical" evidence="10">
    <location>
        <begin position="622"/>
        <end position="643"/>
    </location>
</feature>
<feature type="transmembrane region" description="Helical" evidence="10">
    <location>
        <begin position="655"/>
        <end position="674"/>
    </location>
</feature>
<evidence type="ECO:0000313" key="12">
    <source>
        <dbReference type="EMBL" id="KAK8060893.1"/>
    </source>
</evidence>
<dbReference type="InterPro" id="IPR003593">
    <property type="entry name" value="AAA+_ATPase"/>
</dbReference>
<dbReference type="PROSITE" id="PS50893">
    <property type="entry name" value="ABC_TRANSPORTER_2"/>
    <property type="match status" value="2"/>
</dbReference>
<dbReference type="Pfam" id="PF06422">
    <property type="entry name" value="PDR_CDR"/>
    <property type="match status" value="1"/>
</dbReference>
<keyword evidence="3" id="KW-0813">Transport</keyword>
<evidence type="ECO:0000256" key="10">
    <source>
        <dbReference type="SAM" id="Phobius"/>
    </source>
</evidence>
<dbReference type="Gene3D" id="3.40.50.300">
    <property type="entry name" value="P-loop containing nucleotide triphosphate hydrolases"/>
    <property type="match status" value="2"/>
</dbReference>
<evidence type="ECO:0000256" key="1">
    <source>
        <dbReference type="ARBA" id="ARBA00004141"/>
    </source>
</evidence>
<reference evidence="12 13" key="1">
    <citation type="submission" date="2023-01" db="EMBL/GenBank/DDBJ databases">
        <title>Analysis of 21 Apiospora genomes using comparative genomics revels a genus with tremendous synthesis potential of carbohydrate active enzymes and secondary metabolites.</title>
        <authorList>
            <person name="Sorensen T."/>
        </authorList>
    </citation>
    <scope>NUCLEOTIDE SEQUENCE [LARGE SCALE GENOMIC DNA]</scope>
    <source>
        <strain evidence="12 13">CBS 83171</strain>
    </source>
</reference>
<feature type="domain" description="ABC transporter" evidence="11">
    <location>
        <begin position="856"/>
        <end position="1098"/>
    </location>
</feature>
<dbReference type="PANTHER" id="PTHR19241">
    <property type="entry name" value="ATP-BINDING CASSETTE TRANSPORTER"/>
    <property type="match status" value="1"/>
</dbReference>
<evidence type="ECO:0000259" key="11">
    <source>
        <dbReference type="PROSITE" id="PS50893"/>
    </source>
</evidence>
<feature type="transmembrane region" description="Helical" evidence="10">
    <location>
        <begin position="1360"/>
        <end position="1384"/>
    </location>
</feature>
<keyword evidence="5" id="KW-0547">Nucleotide-binding</keyword>
<keyword evidence="4 10" id="KW-0812">Transmembrane</keyword>
<dbReference type="CDD" id="cd03232">
    <property type="entry name" value="ABCG_PDR_domain2"/>
    <property type="match status" value="1"/>
</dbReference>
<dbReference type="InterPro" id="IPR034003">
    <property type="entry name" value="ABCG_PDR_2"/>
</dbReference>
<dbReference type="InterPro" id="IPR013525">
    <property type="entry name" value="ABC2_TM"/>
</dbReference>
<evidence type="ECO:0000256" key="2">
    <source>
        <dbReference type="ARBA" id="ARBA00006012"/>
    </source>
</evidence>
<dbReference type="Proteomes" id="UP001446871">
    <property type="component" value="Unassembled WGS sequence"/>
</dbReference>
<keyword evidence="13" id="KW-1185">Reference proteome</keyword>
<feature type="compositionally biased region" description="Basic and acidic residues" evidence="9">
    <location>
        <begin position="34"/>
        <end position="51"/>
    </location>
</feature>
<feature type="region of interest" description="Disordered" evidence="9">
    <location>
        <begin position="810"/>
        <end position="844"/>
    </location>
</feature>
<dbReference type="EMBL" id="JAQQWM010000006">
    <property type="protein sequence ID" value="KAK8060893.1"/>
    <property type="molecule type" value="Genomic_DNA"/>
</dbReference>
<feature type="transmembrane region" description="Helical" evidence="10">
    <location>
        <begin position="545"/>
        <end position="567"/>
    </location>
</feature>
<proteinExistence type="inferred from homology"/>
<feature type="domain" description="ABC transporter" evidence="11">
    <location>
        <begin position="144"/>
        <end position="400"/>
    </location>
</feature>
<dbReference type="SMART" id="SM00382">
    <property type="entry name" value="AAA"/>
    <property type="match status" value="2"/>
</dbReference>
<dbReference type="SUPFAM" id="SSF52540">
    <property type="entry name" value="P-loop containing nucleoside triphosphate hydrolases"/>
    <property type="match status" value="2"/>
</dbReference>
<dbReference type="InterPro" id="IPR034001">
    <property type="entry name" value="ABCG_PDR_1"/>
</dbReference>
<evidence type="ECO:0000256" key="5">
    <source>
        <dbReference type="ARBA" id="ARBA00022741"/>
    </source>
</evidence>
<dbReference type="InterPro" id="IPR017871">
    <property type="entry name" value="ABC_transporter-like_CS"/>
</dbReference>
<dbReference type="InterPro" id="IPR027417">
    <property type="entry name" value="P-loop_NTPase"/>
</dbReference>
<feature type="transmembrane region" description="Helical" evidence="10">
    <location>
        <begin position="766"/>
        <end position="783"/>
    </location>
</feature>
<feature type="transmembrane region" description="Helical" evidence="10">
    <location>
        <begin position="1325"/>
        <end position="1348"/>
    </location>
</feature>
<dbReference type="PROSITE" id="PS00211">
    <property type="entry name" value="ABC_TRANSPORTER_1"/>
    <property type="match status" value="1"/>
</dbReference>
<feature type="transmembrane region" description="Helical" evidence="10">
    <location>
        <begin position="1279"/>
        <end position="1305"/>
    </location>
</feature>
<keyword evidence="8 10" id="KW-0472">Membrane</keyword>
<comment type="caution">
    <text evidence="12">The sequence shown here is derived from an EMBL/GenBank/DDBJ whole genome shotgun (WGS) entry which is preliminary data.</text>
</comment>
<evidence type="ECO:0000256" key="3">
    <source>
        <dbReference type="ARBA" id="ARBA00022448"/>
    </source>
</evidence>
<evidence type="ECO:0000256" key="8">
    <source>
        <dbReference type="ARBA" id="ARBA00023136"/>
    </source>
</evidence>
<evidence type="ECO:0000256" key="7">
    <source>
        <dbReference type="ARBA" id="ARBA00022989"/>
    </source>
</evidence>
<dbReference type="Pfam" id="PF14510">
    <property type="entry name" value="ABC_trans_N"/>
    <property type="match status" value="1"/>
</dbReference>
<feature type="transmembrane region" description="Helical" evidence="10">
    <location>
        <begin position="510"/>
        <end position="533"/>
    </location>
</feature>
<keyword evidence="6" id="KW-0067">ATP-binding</keyword>
<evidence type="ECO:0000256" key="6">
    <source>
        <dbReference type="ARBA" id="ARBA00022840"/>
    </source>
</evidence>
<dbReference type="Pfam" id="PF00005">
    <property type="entry name" value="ABC_tran"/>
    <property type="match status" value="2"/>
</dbReference>
<dbReference type="InterPro" id="IPR043926">
    <property type="entry name" value="ABCG_dom"/>
</dbReference>
<name>A0ABR1UPR4_9PEZI</name>
<gene>
    <name evidence="12" type="ORF">PG996_010823</name>
</gene>
<feature type="compositionally biased region" description="Basic and acidic residues" evidence="9">
    <location>
        <begin position="1"/>
        <end position="22"/>
    </location>
</feature>
<sequence>MASEQPDGKQDKLDAPRHRDLNEQPSATTLYEQRGPENEEGSEHFQQEATRRHSLVQDLAREYTRNSQFINLASDFKQAIADPDSELNPNGKHFNARAWSQAVAAHANAHGTRFRKTGLCFQNLNVFGYGNETDYQKDVGNVFLELPSLARGLLSPKAQRQRRIDILHRFDGILNPSEMLVVLGPPGAGCSTFLKTIAGEMNGIYVDSDAYFNYQGLTAEEIHVQHRGDAIYTAEVDVHFPMLSVGDTLTFAARARAPQSLPGEIRHEYADHYRDVVMAMYGISHTVNTRVGDQYVRGVSGGERKRVTIAEATLANAPLQCWDNSTRGLDSANAIEFCRTLKLQSELFGRSCAVSIYQAPQSAYDLFDKALVIYDGHQIFYGPANEAKEYFINLGFECPSRQTTPDFLTSMTAPSERIVRPGWETRVPRTPEDFAAAWKRSREHAALQQQIRDYKETHPFGGDDARDFRALKQTDQHKRQRLESPYLMSYPQQVRLCLWRGWRRLTGDPWLTVFQLVANSAMSLIISSLFYNLPDTTASFYNRCAVLFVAILMNAFSSALEILTQYAQRPVVEKHVRYAFTHASTEAFSSILVDLPYKITNSIVYNLILYFMTNLNRQPGNYFFFWLTVFLMVMAMSGLFRAIASMSRTLSQAMVPAAVLILALVIFTGFVIPVDYMLGWCRWINYLDPVAYGFEALMINEYHGREFACASLVPNPSVAGYENVTLTGGQAACNAVGAVPGRATVSGDAYINTAYRYFSGHKWRNIGILIGFALFNHVVHLVATEYISEKKSKGEVLVFRRGHNAAAFTGKKDSESSLSGPVPVAEKPVGVQQSSSSDGHASDGTAGVIQASTSVFQWKDVCYDIKIKGEPRRILDHVDGWVKPGTLTALMGVSGAGKTTLLDCLADRISMGVITGEMLVDGMQRDKSFQRKTGYVQQQDLHLETSTVREALEFSALLRQPATTPRSEKLAYVDEVIKMLDMQDYADAVVGVLGEGLNVEQRKRLTIGVELAAKPPLLLFVDEPTSGLDSQTSWAILDLLEKLSRAGQSVLCTIHQPSAMLFQRFDRLLFLAKGGKTVYFGEIGDNSETLTSYFQRQGQGKVEPCPPEANPAEWMLEVIGAAPGSDTDVDWHQAWRDSPEYREVQEELRRLKGNGNGSREGKRRNSIATQDGRATFQEFATPLWDQLLIVTRRVFQQYWRTPSYIYSKFALCISVALFIGLVFLNAPLSMQGLQNQMFAIFNIFTIFGQLIQQQMPHFVTQRKLYEVRERPSKTYSWKVFMLSQVLTEIPWNSLASVFMWALVYYPVGLYKNAEAAGQTHERGALMWLLFWQFLVFTCTFAHACIAVTDTAEAGGNLAQILFMMCLLFCGVLAGPATLPGFWIFMYRVSPFTYFASAMLSTGLANTAVTCSAAELVKFNPPAGSTCGAYLDKYVSTVGGYVVDKSATSTCQYCPMATTNAFLAQLNSSYDTRWRDFGIGMVYIVFNIAASLFLYWLVRMPKGKKEKKSA</sequence>
<dbReference type="InterPro" id="IPR003439">
    <property type="entry name" value="ABC_transporter-like_ATP-bd"/>
</dbReference>